<feature type="domain" description="BTB" evidence="1">
    <location>
        <begin position="15"/>
        <end position="96"/>
    </location>
</feature>
<dbReference type="OrthoDB" id="194443at2759"/>
<dbReference type="Proteomes" id="UP000800039">
    <property type="component" value="Unassembled WGS sequence"/>
</dbReference>
<accession>A0A9P4GBB0</accession>
<dbReference type="InterPro" id="IPR000210">
    <property type="entry name" value="BTB/POZ_dom"/>
</dbReference>
<protein>
    <recommendedName>
        <fullName evidence="1">BTB domain-containing protein</fullName>
    </recommendedName>
</protein>
<name>A0A9P4GBB0_9PLEO</name>
<gene>
    <name evidence="2" type="ORF">K460DRAFT_178797</name>
</gene>
<organism evidence="2 3">
    <name type="scientific">Cucurbitaria berberidis CBS 394.84</name>
    <dbReference type="NCBI Taxonomy" id="1168544"/>
    <lineage>
        <taxon>Eukaryota</taxon>
        <taxon>Fungi</taxon>
        <taxon>Dikarya</taxon>
        <taxon>Ascomycota</taxon>
        <taxon>Pezizomycotina</taxon>
        <taxon>Dothideomycetes</taxon>
        <taxon>Pleosporomycetidae</taxon>
        <taxon>Pleosporales</taxon>
        <taxon>Pleosporineae</taxon>
        <taxon>Cucurbitariaceae</taxon>
        <taxon>Cucurbitaria</taxon>
    </lineage>
</organism>
<reference evidence="2" key="1">
    <citation type="submission" date="2020-01" db="EMBL/GenBank/DDBJ databases">
        <authorList>
            <consortium name="DOE Joint Genome Institute"/>
            <person name="Haridas S."/>
            <person name="Albert R."/>
            <person name="Binder M."/>
            <person name="Bloem J."/>
            <person name="Labutti K."/>
            <person name="Salamov A."/>
            <person name="Andreopoulos B."/>
            <person name="Baker S.E."/>
            <person name="Barry K."/>
            <person name="Bills G."/>
            <person name="Bluhm B.H."/>
            <person name="Cannon C."/>
            <person name="Castanera R."/>
            <person name="Culley D.E."/>
            <person name="Daum C."/>
            <person name="Ezra D."/>
            <person name="Gonzalez J.B."/>
            <person name="Henrissat B."/>
            <person name="Kuo A."/>
            <person name="Liang C."/>
            <person name="Lipzen A."/>
            <person name="Lutzoni F."/>
            <person name="Magnuson J."/>
            <person name="Mondo S."/>
            <person name="Nolan M."/>
            <person name="Ohm R."/>
            <person name="Pangilinan J."/>
            <person name="Park H.-J."/>
            <person name="Ramirez L."/>
            <person name="Alfaro M."/>
            <person name="Sun H."/>
            <person name="Tritt A."/>
            <person name="Yoshinaga Y."/>
            <person name="Zwiers L.-H."/>
            <person name="Turgeon B.G."/>
            <person name="Goodwin S.B."/>
            <person name="Spatafora J.W."/>
            <person name="Crous P.W."/>
            <person name="Grigoriev I.V."/>
        </authorList>
    </citation>
    <scope>NUCLEOTIDE SEQUENCE</scope>
    <source>
        <strain evidence="2">CBS 394.84</strain>
    </source>
</reference>
<evidence type="ECO:0000313" key="3">
    <source>
        <dbReference type="Proteomes" id="UP000800039"/>
    </source>
</evidence>
<dbReference type="PROSITE" id="PS50097">
    <property type="entry name" value="BTB"/>
    <property type="match status" value="1"/>
</dbReference>
<proteinExistence type="predicted"/>
<dbReference type="EMBL" id="ML976618">
    <property type="protein sequence ID" value="KAF1842095.1"/>
    <property type="molecule type" value="Genomic_DNA"/>
</dbReference>
<dbReference type="PANTHER" id="PTHR47843">
    <property type="entry name" value="BTB DOMAIN-CONTAINING PROTEIN-RELATED"/>
    <property type="match status" value="1"/>
</dbReference>
<keyword evidence="3" id="KW-1185">Reference proteome</keyword>
<dbReference type="CDD" id="cd18186">
    <property type="entry name" value="BTB_POZ_ZBTB_KLHL-like"/>
    <property type="match status" value="1"/>
</dbReference>
<dbReference type="SUPFAM" id="SSF54695">
    <property type="entry name" value="POZ domain"/>
    <property type="match status" value="1"/>
</dbReference>
<sequence length="246" mass="28533">MSRRDPKHLKILRGASIEISVGLSSCLCSRPESCDCNESWFLPKALISQYSPFLRAACTRDFKERDQNLIELPEDDPAAFALFVEWMYYGEYTVLASSSTLSESLHNDTNMNAKCWVLGDKLLCTEFKNYAMGRLYMQHTARSTGRVVATYNVQYVCEHSATTSKLRQFYLDYVVEHFADPTRLKGTTEEWDELLIHHKDLRMLVFQSFKTAPDQRRFVQSEMNYMDQDELLSNTLDRLRIEGNDS</sequence>
<dbReference type="AlphaFoldDB" id="A0A9P4GBB0"/>
<comment type="caution">
    <text evidence="2">The sequence shown here is derived from an EMBL/GenBank/DDBJ whole genome shotgun (WGS) entry which is preliminary data.</text>
</comment>
<dbReference type="RefSeq" id="XP_040784658.1">
    <property type="nucleotide sequence ID" value="XM_040927030.1"/>
</dbReference>
<dbReference type="InterPro" id="IPR011333">
    <property type="entry name" value="SKP1/BTB/POZ_sf"/>
</dbReference>
<evidence type="ECO:0000313" key="2">
    <source>
        <dbReference type="EMBL" id="KAF1842095.1"/>
    </source>
</evidence>
<dbReference type="Gene3D" id="3.30.710.10">
    <property type="entry name" value="Potassium Channel Kv1.1, Chain A"/>
    <property type="match status" value="1"/>
</dbReference>
<dbReference type="GeneID" id="63844282"/>
<evidence type="ECO:0000259" key="1">
    <source>
        <dbReference type="PROSITE" id="PS50097"/>
    </source>
</evidence>
<dbReference type="Pfam" id="PF00651">
    <property type="entry name" value="BTB"/>
    <property type="match status" value="1"/>
</dbReference>